<evidence type="ECO:0000256" key="4">
    <source>
        <dbReference type="ARBA" id="ARBA00022490"/>
    </source>
</evidence>
<proteinExistence type="inferred from homology"/>
<feature type="region of interest" description="Disordered" evidence="11">
    <location>
        <begin position="587"/>
        <end position="617"/>
    </location>
</feature>
<evidence type="ECO:0000256" key="5">
    <source>
        <dbReference type="ARBA" id="ARBA00022884"/>
    </source>
</evidence>
<dbReference type="Gene3D" id="1.10.3450.40">
    <property type="entry name" value="Signal recognition particle, SRP68 subunit, RNA-binding domain"/>
    <property type="match status" value="1"/>
</dbReference>
<dbReference type="AlphaFoldDB" id="A0A6P8APG8"/>
<evidence type="ECO:0000313" key="12">
    <source>
        <dbReference type="Proteomes" id="UP000515153"/>
    </source>
</evidence>
<evidence type="ECO:0000313" key="13">
    <source>
        <dbReference type="RefSeq" id="XP_030976785.1"/>
    </source>
</evidence>
<evidence type="ECO:0000256" key="9">
    <source>
        <dbReference type="ARBA" id="ARBA00029498"/>
    </source>
</evidence>
<evidence type="ECO:0000256" key="6">
    <source>
        <dbReference type="ARBA" id="ARBA00023135"/>
    </source>
</evidence>
<organism evidence="12 13">
    <name type="scientific">Pyricularia grisea</name>
    <name type="common">Crabgrass-specific blast fungus</name>
    <name type="synonym">Magnaporthe grisea</name>
    <dbReference type="NCBI Taxonomy" id="148305"/>
    <lineage>
        <taxon>Eukaryota</taxon>
        <taxon>Fungi</taxon>
        <taxon>Dikarya</taxon>
        <taxon>Ascomycota</taxon>
        <taxon>Pezizomycotina</taxon>
        <taxon>Sordariomycetes</taxon>
        <taxon>Sordariomycetidae</taxon>
        <taxon>Magnaporthales</taxon>
        <taxon>Pyriculariaceae</taxon>
        <taxon>Pyricularia</taxon>
    </lineage>
</organism>
<dbReference type="InterPro" id="IPR038253">
    <property type="entry name" value="SRP68_N_sf"/>
</dbReference>
<reference evidence="12 13" key="1">
    <citation type="journal article" date="2019" name="Mol. Biol. Evol.">
        <title>Blast fungal genomes show frequent chromosomal changes, gene gains and losses, and effector gene turnover.</title>
        <authorList>
            <person name="Gomez Luciano L.B."/>
            <person name="Jason Tsai I."/>
            <person name="Chuma I."/>
            <person name="Tosa Y."/>
            <person name="Chen Y.H."/>
            <person name="Li J.Y."/>
            <person name="Li M.Y."/>
            <person name="Jade Lu M.Y."/>
            <person name="Nakayashiki H."/>
            <person name="Li W.H."/>
        </authorList>
    </citation>
    <scope>NUCLEOTIDE SEQUENCE [LARGE SCALE GENOMIC DNA]</scope>
    <source>
        <strain evidence="12 13">NI907</strain>
    </source>
</reference>
<dbReference type="Pfam" id="PF16969">
    <property type="entry name" value="SRP68"/>
    <property type="match status" value="1"/>
</dbReference>
<keyword evidence="7" id="KW-0539">Nucleus</keyword>
<keyword evidence="12" id="KW-1185">Reference proteome</keyword>
<dbReference type="GO" id="GO:0006614">
    <property type="term" value="P:SRP-dependent cotranslational protein targeting to membrane"/>
    <property type="evidence" value="ECO:0007669"/>
    <property type="project" value="InterPro"/>
</dbReference>
<dbReference type="Proteomes" id="UP000515153">
    <property type="component" value="Chromosome VI"/>
</dbReference>
<dbReference type="PIRSF" id="PIRSF038995">
    <property type="entry name" value="SRP68"/>
    <property type="match status" value="1"/>
</dbReference>
<dbReference type="GeneID" id="41966359"/>
<dbReference type="GO" id="GO:0005730">
    <property type="term" value="C:nucleolus"/>
    <property type="evidence" value="ECO:0007669"/>
    <property type="project" value="UniProtKB-SubCell"/>
</dbReference>
<comment type="similarity">
    <text evidence="3 10">Belongs to the SRP68 family.</text>
</comment>
<keyword evidence="8 10" id="KW-0687">Ribonucleoprotein</keyword>
<reference evidence="13" key="3">
    <citation type="submission" date="2025-08" db="UniProtKB">
        <authorList>
            <consortium name="RefSeq"/>
        </authorList>
    </citation>
    <scope>IDENTIFICATION</scope>
    <source>
        <strain evidence="13">NI907</strain>
    </source>
</reference>
<evidence type="ECO:0000256" key="11">
    <source>
        <dbReference type="SAM" id="MobiDB-lite"/>
    </source>
</evidence>
<dbReference type="InterPro" id="IPR034652">
    <property type="entry name" value="SRP68-RBD"/>
</dbReference>
<dbReference type="PANTHER" id="PTHR12860">
    <property type="entry name" value="SIGNAL RECOGNITION PARTICLE 68 KDA PROTEIN"/>
    <property type="match status" value="1"/>
</dbReference>
<feature type="compositionally biased region" description="Basic residues" evidence="11">
    <location>
        <begin position="365"/>
        <end position="375"/>
    </location>
</feature>
<dbReference type="CDD" id="cd15481">
    <property type="entry name" value="SRP68-RBD"/>
    <property type="match status" value="1"/>
</dbReference>
<keyword evidence="6 10" id="KW-0733">Signal recognition particle</keyword>
<dbReference type="InterPro" id="IPR026258">
    <property type="entry name" value="SRP68"/>
</dbReference>
<dbReference type="KEGG" id="pgri:PgNI_11488"/>
<evidence type="ECO:0000256" key="10">
    <source>
        <dbReference type="PIRNR" id="PIRNR038995"/>
    </source>
</evidence>
<dbReference type="GO" id="GO:0030942">
    <property type="term" value="F:endoplasmic reticulum signal peptide binding"/>
    <property type="evidence" value="ECO:0007669"/>
    <property type="project" value="InterPro"/>
</dbReference>
<name>A0A6P8APG8_PYRGI</name>
<dbReference type="GO" id="GO:0005786">
    <property type="term" value="C:signal recognition particle, endoplasmic reticulum targeting"/>
    <property type="evidence" value="ECO:0007669"/>
    <property type="project" value="UniProtKB-KW"/>
</dbReference>
<dbReference type="PANTHER" id="PTHR12860:SF0">
    <property type="entry name" value="SIGNAL RECOGNITION PARTICLE SUBUNIT SRP68"/>
    <property type="match status" value="1"/>
</dbReference>
<evidence type="ECO:0000256" key="8">
    <source>
        <dbReference type="ARBA" id="ARBA00023274"/>
    </source>
</evidence>
<comment type="function">
    <text evidence="10">Component of the signal recognition particle (SRP) complex, a ribonucleoprotein complex that mediates the cotranslational targeting of secretory and membrane proteins to the endoplasmic reticulum (ER). The SRP complex interacts with the signal sequence in nascent secretory and membrane proteins and directs them to the membrane of the ER.</text>
</comment>
<reference evidence="13" key="2">
    <citation type="submission" date="2019-10" db="EMBL/GenBank/DDBJ databases">
        <authorList>
            <consortium name="NCBI Genome Project"/>
        </authorList>
    </citation>
    <scope>NUCLEOTIDE SEQUENCE</scope>
    <source>
        <strain evidence="13">NI907</strain>
    </source>
</reference>
<dbReference type="RefSeq" id="XP_030976785.1">
    <property type="nucleotide sequence ID" value="XM_031131454.1"/>
</dbReference>
<gene>
    <name evidence="13" type="ORF">PgNI_11488</name>
</gene>
<evidence type="ECO:0000256" key="2">
    <source>
        <dbReference type="ARBA" id="ARBA00004604"/>
    </source>
</evidence>
<protein>
    <recommendedName>
        <fullName evidence="9 10">Signal recognition particle subunit SRP68</fullName>
        <shortName evidence="10">SRP68</shortName>
    </recommendedName>
</protein>
<sequence>MDITTFIVSSREQAMLEGGYSAYRTQLAGRLRNCRKRLNIATKSRAKYHAQPQLTPEVLAENKEYLRLHIMTAERAWAHAMTMKSAHAADNKGITGVTRSHIVSRLHKAARTAEQLAEVLGGEGSGANQTDVLEARAYAALLRGAEQLEKHSWEECLRSYSIARIIYSALASESKKDTFKDLLSETIDPSIRYAAYQLKSPRSLTIPTIARKAFPKDDEDLVSSIQAVNPEALEDTEGDAKMGGTTPTTITFRSREVRIEDAAIATAWLALQDAKTTLAEKLSAGSLSPKEMAAAYDDVLAATQDSVDATKQAIDELKADGVTQGDSRMQSLAVTRTAVNYEMISWRIGRNRVLSGERDGAVVQKHIHSNKRRKHNEGEGGETERSKPEPVGRQLARLKEKTVLYDGIMQSLESIKELPGVAADEELSARLNATSSYFEALKCLAIGRSHAIVGNLVNSLALIKHAFEQAKVAVSTLGKPSASENVSSLRNIDVSAQDVQSLGELLDGEVQRYRALVDIDNMRKEGKITATDDRLQPLAEKLSRYPARDVDLQNIVTYPPALGVIPMKPIFLDLAFNYIEYPHDGKNLAAGPGDKPADKASQSEQKQQKRGWFGFGR</sequence>
<feature type="region of interest" description="Disordered" evidence="11">
    <location>
        <begin position="364"/>
        <end position="393"/>
    </location>
</feature>
<dbReference type="GO" id="GO:0008312">
    <property type="term" value="F:7S RNA binding"/>
    <property type="evidence" value="ECO:0007669"/>
    <property type="project" value="InterPro"/>
</dbReference>
<evidence type="ECO:0000256" key="1">
    <source>
        <dbReference type="ARBA" id="ARBA00004496"/>
    </source>
</evidence>
<feature type="compositionally biased region" description="Basic and acidic residues" evidence="11">
    <location>
        <begin position="376"/>
        <end position="390"/>
    </location>
</feature>
<keyword evidence="5 10" id="KW-0694">RNA-binding</keyword>
<dbReference type="GO" id="GO:0005047">
    <property type="term" value="F:signal recognition particle binding"/>
    <property type="evidence" value="ECO:0007669"/>
    <property type="project" value="InterPro"/>
</dbReference>
<evidence type="ECO:0000256" key="3">
    <source>
        <dbReference type="ARBA" id="ARBA00009352"/>
    </source>
</evidence>
<comment type="subcellular location">
    <subcellularLocation>
        <location evidence="1 10">Cytoplasm</location>
    </subcellularLocation>
    <subcellularLocation>
        <location evidence="2">Nucleus</location>
        <location evidence="2">Nucleolus</location>
    </subcellularLocation>
</comment>
<keyword evidence="4 10" id="KW-0963">Cytoplasm</keyword>
<evidence type="ECO:0000256" key="7">
    <source>
        <dbReference type="ARBA" id="ARBA00023242"/>
    </source>
</evidence>
<accession>A0A6P8APG8</accession>